<protein>
    <recommendedName>
        <fullName evidence="2">Gfo/Idh/MocA-like oxidoreductase N-terminal domain-containing protein</fullName>
    </recommendedName>
</protein>
<dbReference type="EMBL" id="UINC01074197">
    <property type="protein sequence ID" value="SVC11158.1"/>
    <property type="molecule type" value="Genomic_DNA"/>
</dbReference>
<dbReference type="InterPro" id="IPR036291">
    <property type="entry name" value="NAD(P)-bd_dom_sf"/>
</dbReference>
<name>A0A382JHH7_9ZZZZ</name>
<evidence type="ECO:0008006" key="2">
    <source>
        <dbReference type="Google" id="ProtNLM"/>
    </source>
</evidence>
<reference evidence="1" key="1">
    <citation type="submission" date="2018-05" db="EMBL/GenBank/DDBJ databases">
        <authorList>
            <person name="Lanie J.A."/>
            <person name="Ng W.-L."/>
            <person name="Kazmierczak K.M."/>
            <person name="Andrzejewski T.M."/>
            <person name="Davidsen T.M."/>
            <person name="Wayne K.J."/>
            <person name="Tettelin H."/>
            <person name="Glass J.I."/>
            <person name="Rusch D."/>
            <person name="Podicherti R."/>
            <person name="Tsui H.-C.T."/>
            <person name="Winkler M.E."/>
        </authorList>
    </citation>
    <scope>NUCLEOTIDE SEQUENCE</scope>
</reference>
<gene>
    <name evidence="1" type="ORF">METZ01_LOCUS264012</name>
</gene>
<dbReference type="AlphaFoldDB" id="A0A382JHH7"/>
<accession>A0A382JHH7</accession>
<organism evidence="1">
    <name type="scientific">marine metagenome</name>
    <dbReference type="NCBI Taxonomy" id="408172"/>
    <lineage>
        <taxon>unclassified sequences</taxon>
        <taxon>metagenomes</taxon>
        <taxon>ecological metagenomes</taxon>
    </lineage>
</organism>
<proteinExistence type="predicted"/>
<sequence>MKKFNIGVIGYGWVAGAHIDSINATDQGQVTAVCSSRKLDPA</sequence>
<dbReference type="Gene3D" id="3.40.50.720">
    <property type="entry name" value="NAD(P)-binding Rossmann-like Domain"/>
    <property type="match status" value="1"/>
</dbReference>
<feature type="non-terminal residue" evidence="1">
    <location>
        <position position="42"/>
    </location>
</feature>
<evidence type="ECO:0000313" key="1">
    <source>
        <dbReference type="EMBL" id="SVC11158.1"/>
    </source>
</evidence>
<dbReference type="SUPFAM" id="SSF51735">
    <property type="entry name" value="NAD(P)-binding Rossmann-fold domains"/>
    <property type="match status" value="1"/>
</dbReference>